<evidence type="ECO:0000313" key="1">
    <source>
        <dbReference type="EMBL" id="GFY71520.1"/>
    </source>
</evidence>
<protein>
    <submittedName>
        <fullName evidence="1">Uncharacterized protein</fullName>
    </submittedName>
</protein>
<dbReference type="Proteomes" id="UP000886998">
    <property type="component" value="Unassembled WGS sequence"/>
</dbReference>
<accession>A0A8X6YII8</accession>
<sequence>MECVSECPHTLLDPVRSLSVQVKASKRATKVLENDHLTIRGVKTILFHLCRSPAKFGGPMRGLKDGAVARKPVQHFLILSVVRLKTLFWELETQN</sequence>
<dbReference type="EMBL" id="BMAV01018900">
    <property type="protein sequence ID" value="GFY71520.1"/>
    <property type="molecule type" value="Genomic_DNA"/>
</dbReference>
<comment type="caution">
    <text evidence="1">The sequence shown here is derived from an EMBL/GenBank/DDBJ whole genome shotgun (WGS) entry which is preliminary data.</text>
</comment>
<gene>
    <name evidence="1" type="ORF">TNIN_93071</name>
</gene>
<proteinExistence type="predicted"/>
<dbReference type="AlphaFoldDB" id="A0A8X6YII8"/>
<name>A0A8X6YII8_9ARAC</name>
<keyword evidence="2" id="KW-1185">Reference proteome</keyword>
<evidence type="ECO:0000313" key="2">
    <source>
        <dbReference type="Proteomes" id="UP000886998"/>
    </source>
</evidence>
<reference evidence="1" key="1">
    <citation type="submission" date="2020-08" db="EMBL/GenBank/DDBJ databases">
        <title>Multicomponent nature underlies the extraordinary mechanical properties of spider dragline silk.</title>
        <authorList>
            <person name="Kono N."/>
            <person name="Nakamura H."/>
            <person name="Mori M."/>
            <person name="Yoshida Y."/>
            <person name="Ohtoshi R."/>
            <person name="Malay A.D."/>
            <person name="Moran D.A.P."/>
            <person name="Tomita M."/>
            <person name="Numata K."/>
            <person name="Arakawa K."/>
        </authorList>
    </citation>
    <scope>NUCLEOTIDE SEQUENCE</scope>
</reference>
<organism evidence="1 2">
    <name type="scientific">Trichonephila inaurata madagascariensis</name>
    <dbReference type="NCBI Taxonomy" id="2747483"/>
    <lineage>
        <taxon>Eukaryota</taxon>
        <taxon>Metazoa</taxon>
        <taxon>Ecdysozoa</taxon>
        <taxon>Arthropoda</taxon>
        <taxon>Chelicerata</taxon>
        <taxon>Arachnida</taxon>
        <taxon>Araneae</taxon>
        <taxon>Araneomorphae</taxon>
        <taxon>Entelegynae</taxon>
        <taxon>Araneoidea</taxon>
        <taxon>Nephilidae</taxon>
        <taxon>Trichonephila</taxon>
        <taxon>Trichonephila inaurata</taxon>
    </lineage>
</organism>